<name>A0A8S9YEG2_9TREM</name>
<keyword evidence="2" id="KW-1185">Reference proteome</keyword>
<sequence length="159" mass="17821">MTDAVSLPEIILNTATIETPAILLRSGISTSGVSILTQTSSLTSTTCLRISYQRLHNVFRPDIQFTFIAAAVFEQEFFRTLGYFLHVFVSWLGHFLDSVWRHFLTPADQDLKRTIIILISLLEPVSLGHVQLHPPFLQSDQTKQPQISPAFFSVASDMG</sequence>
<evidence type="ECO:0000313" key="2">
    <source>
        <dbReference type="Proteomes" id="UP000822476"/>
    </source>
</evidence>
<comment type="caution">
    <text evidence="1">The sequence shown here is derived from an EMBL/GenBank/DDBJ whole genome shotgun (WGS) entry which is preliminary data.</text>
</comment>
<evidence type="ECO:0000313" key="1">
    <source>
        <dbReference type="EMBL" id="KAF7235781.1"/>
    </source>
</evidence>
<reference evidence="1" key="1">
    <citation type="submission" date="2019-07" db="EMBL/GenBank/DDBJ databases">
        <title>Annotation for the trematode Paragonimus miyazaki's.</title>
        <authorList>
            <person name="Choi Y.-J."/>
        </authorList>
    </citation>
    <scope>NUCLEOTIDE SEQUENCE</scope>
    <source>
        <strain evidence="1">Japan</strain>
    </source>
</reference>
<dbReference type="EMBL" id="JTDE01008105">
    <property type="protein sequence ID" value="KAF7235781.1"/>
    <property type="molecule type" value="Genomic_DNA"/>
</dbReference>
<gene>
    <name evidence="1" type="ORF">EG68_11125</name>
</gene>
<dbReference type="OrthoDB" id="269227at2759"/>
<dbReference type="AlphaFoldDB" id="A0A8S9YEG2"/>
<organism evidence="1 2">
    <name type="scientific">Paragonimus skrjabini miyazakii</name>
    <dbReference type="NCBI Taxonomy" id="59628"/>
    <lineage>
        <taxon>Eukaryota</taxon>
        <taxon>Metazoa</taxon>
        <taxon>Spiralia</taxon>
        <taxon>Lophotrochozoa</taxon>
        <taxon>Platyhelminthes</taxon>
        <taxon>Trematoda</taxon>
        <taxon>Digenea</taxon>
        <taxon>Plagiorchiida</taxon>
        <taxon>Troglotremata</taxon>
        <taxon>Troglotrematidae</taxon>
        <taxon>Paragonimus</taxon>
    </lineage>
</organism>
<accession>A0A8S9YEG2</accession>
<dbReference type="Proteomes" id="UP000822476">
    <property type="component" value="Unassembled WGS sequence"/>
</dbReference>
<protein>
    <submittedName>
        <fullName evidence="1">Uncharacterized protein</fullName>
    </submittedName>
</protein>
<proteinExistence type="predicted"/>